<dbReference type="Pfam" id="PF02826">
    <property type="entry name" value="2-Hacid_dh_C"/>
    <property type="match status" value="1"/>
</dbReference>
<dbReference type="InterPro" id="IPR029752">
    <property type="entry name" value="D-isomer_DH_CS1"/>
</dbReference>
<name>A0A0P1BJL4_9BASI</name>
<dbReference type="CDD" id="cd12168">
    <property type="entry name" value="Mand_dh_like"/>
    <property type="match status" value="1"/>
</dbReference>
<dbReference type="InterPro" id="IPR050223">
    <property type="entry name" value="D-isomer_2-hydroxyacid_DH"/>
</dbReference>
<comment type="similarity">
    <text evidence="1 4">Belongs to the D-isomer specific 2-hydroxyacid dehydrogenase family.</text>
</comment>
<evidence type="ECO:0000256" key="3">
    <source>
        <dbReference type="ARBA" id="ARBA00023027"/>
    </source>
</evidence>
<dbReference type="Gene3D" id="3.40.50.720">
    <property type="entry name" value="NAD(P)-binding Rossmann-like Domain"/>
    <property type="match status" value="2"/>
</dbReference>
<dbReference type="InterPro" id="IPR006139">
    <property type="entry name" value="D-isomer_2_OHA_DH_cat_dom"/>
</dbReference>
<dbReference type="GO" id="GO:0051287">
    <property type="term" value="F:NAD binding"/>
    <property type="evidence" value="ECO:0007669"/>
    <property type="project" value="InterPro"/>
</dbReference>
<evidence type="ECO:0000256" key="2">
    <source>
        <dbReference type="ARBA" id="ARBA00023002"/>
    </source>
</evidence>
<evidence type="ECO:0000259" key="5">
    <source>
        <dbReference type="Pfam" id="PF00389"/>
    </source>
</evidence>
<evidence type="ECO:0000313" key="7">
    <source>
        <dbReference type="EMBL" id="CEH16505.1"/>
    </source>
</evidence>
<dbReference type="InterPro" id="IPR029753">
    <property type="entry name" value="D-isomer_DH_CS"/>
</dbReference>
<dbReference type="PANTHER" id="PTHR10996">
    <property type="entry name" value="2-HYDROXYACID DEHYDROGENASE-RELATED"/>
    <property type="match status" value="1"/>
</dbReference>
<dbReference type="AlphaFoldDB" id="A0A0P1BJL4"/>
<dbReference type="OrthoDB" id="9991913at2759"/>
<evidence type="ECO:0000313" key="8">
    <source>
        <dbReference type="Proteomes" id="UP000054845"/>
    </source>
</evidence>
<organism evidence="7 8">
    <name type="scientific">Ceraceosorus bombacis</name>
    <dbReference type="NCBI Taxonomy" id="401625"/>
    <lineage>
        <taxon>Eukaryota</taxon>
        <taxon>Fungi</taxon>
        <taxon>Dikarya</taxon>
        <taxon>Basidiomycota</taxon>
        <taxon>Ustilaginomycotina</taxon>
        <taxon>Exobasidiomycetes</taxon>
        <taxon>Ceraceosorales</taxon>
        <taxon>Ceraceosoraceae</taxon>
        <taxon>Ceraceosorus</taxon>
    </lineage>
</organism>
<keyword evidence="8" id="KW-1185">Reference proteome</keyword>
<dbReference type="SUPFAM" id="SSF52283">
    <property type="entry name" value="Formate/glycerate dehydrogenase catalytic domain-like"/>
    <property type="match status" value="1"/>
</dbReference>
<dbReference type="PROSITE" id="PS00671">
    <property type="entry name" value="D_2_HYDROXYACID_DH_3"/>
    <property type="match status" value="1"/>
</dbReference>
<dbReference type="STRING" id="401625.A0A0P1BJL4"/>
<protein>
    <submittedName>
        <fullName evidence="7">2-hydroxyacid dehydrogenase</fullName>
    </submittedName>
</protein>
<proteinExistence type="inferred from homology"/>
<dbReference type="FunFam" id="3.40.50.720:FF:000203">
    <property type="entry name" value="D-3-phosphoglycerate dehydrogenase (SerA)"/>
    <property type="match status" value="1"/>
</dbReference>
<dbReference type="PROSITE" id="PS00065">
    <property type="entry name" value="D_2_HYDROXYACID_DH_1"/>
    <property type="match status" value="1"/>
</dbReference>
<dbReference type="Proteomes" id="UP000054845">
    <property type="component" value="Unassembled WGS sequence"/>
</dbReference>
<sequence>MSASPLRESIISLPSRMIEPVILICGTVDHACDEQKDILESVGTVHKLEAQTRKDFFESLAEGGALSGVTHIYRHNSSAGKIGVFDAALIERLPSSVKAICHNGAGYDQIDVTAATKRGIWVSHTPGAVDESTADVAMWLILTSLRRFDLSNQNAKQGKWKSGLIPGRDPNGKTLGIVGLGGIGCALARRAAAFGMSIIYHNRNPSPSAPRGAKYISSLAELLKQSDVVSLNLPLNDQTRGTFGREQFEKMKHGAVLINTARGGVVDEEGMLKALESRQLGVAALDVYPNEPHIDERLRDHPNVILLPHVGTQSLDTEHKMELQTFRSIRSSIDRLLANADDAGKPDFLVKEQQHL</sequence>
<dbReference type="GO" id="GO:0016618">
    <property type="term" value="F:hydroxypyruvate reductase [NAD(P)H] activity"/>
    <property type="evidence" value="ECO:0007669"/>
    <property type="project" value="TreeGrafter"/>
</dbReference>
<accession>A0A0P1BJL4</accession>
<dbReference type="PANTHER" id="PTHR10996:SF257">
    <property type="entry name" value="GLYOXYLATE REDUCTASE 1"/>
    <property type="match status" value="1"/>
</dbReference>
<dbReference type="InterPro" id="IPR006140">
    <property type="entry name" value="D-isomer_DH_NAD-bd"/>
</dbReference>
<dbReference type="GO" id="GO:0030267">
    <property type="term" value="F:glyoxylate reductase (NADPH) activity"/>
    <property type="evidence" value="ECO:0007669"/>
    <property type="project" value="TreeGrafter"/>
</dbReference>
<dbReference type="Pfam" id="PF00389">
    <property type="entry name" value="2-Hacid_dh"/>
    <property type="match status" value="1"/>
</dbReference>
<dbReference type="EMBL" id="CCYA01000318">
    <property type="protein sequence ID" value="CEH16505.1"/>
    <property type="molecule type" value="Genomic_DNA"/>
</dbReference>
<dbReference type="SUPFAM" id="SSF51735">
    <property type="entry name" value="NAD(P)-binding Rossmann-fold domains"/>
    <property type="match status" value="1"/>
</dbReference>
<keyword evidence="2 4" id="KW-0560">Oxidoreductase</keyword>
<feature type="domain" description="D-isomer specific 2-hydroxyacid dehydrogenase catalytic" evidence="5">
    <location>
        <begin position="32"/>
        <end position="333"/>
    </location>
</feature>
<feature type="domain" description="D-isomer specific 2-hydroxyacid dehydrogenase NAD-binding" evidence="6">
    <location>
        <begin position="138"/>
        <end position="311"/>
    </location>
</feature>
<evidence type="ECO:0000259" key="6">
    <source>
        <dbReference type="Pfam" id="PF02826"/>
    </source>
</evidence>
<dbReference type="GO" id="GO:0005829">
    <property type="term" value="C:cytosol"/>
    <property type="evidence" value="ECO:0007669"/>
    <property type="project" value="TreeGrafter"/>
</dbReference>
<reference evidence="7 8" key="1">
    <citation type="submission" date="2014-09" db="EMBL/GenBank/DDBJ databases">
        <authorList>
            <person name="Magalhaes I.L.F."/>
            <person name="Oliveira U."/>
            <person name="Santos F.R."/>
            <person name="Vidigal T.H.D.A."/>
            <person name="Brescovit A.D."/>
            <person name="Santos A.J."/>
        </authorList>
    </citation>
    <scope>NUCLEOTIDE SEQUENCE [LARGE SCALE GENOMIC DNA]</scope>
</reference>
<keyword evidence="3" id="KW-0520">NAD</keyword>
<dbReference type="InterPro" id="IPR036291">
    <property type="entry name" value="NAD(P)-bd_dom_sf"/>
</dbReference>
<evidence type="ECO:0000256" key="1">
    <source>
        <dbReference type="ARBA" id="ARBA00005854"/>
    </source>
</evidence>
<evidence type="ECO:0000256" key="4">
    <source>
        <dbReference type="RuleBase" id="RU003719"/>
    </source>
</evidence>